<gene>
    <name evidence="1" type="ORF">NGB36_24530</name>
</gene>
<keyword evidence="2" id="KW-1185">Reference proteome</keyword>
<evidence type="ECO:0000313" key="1">
    <source>
        <dbReference type="EMBL" id="MCQ4083675.1"/>
    </source>
</evidence>
<proteinExistence type="predicted"/>
<sequence>MHAADAFVAGVMKNLAAAFAKHKRELEGQWNRMSRRAPKTGAMVCGTTGPWFNLLLTA</sequence>
<reference evidence="1" key="1">
    <citation type="submission" date="2022-06" db="EMBL/GenBank/DDBJ databases">
        <title>Draft genome sequence of Streptomyces sp. RB6PN25 isolated from peat swamp forest in Thailand.</title>
        <authorList>
            <person name="Duangmal K."/>
            <person name="Klaysubun C."/>
        </authorList>
    </citation>
    <scope>NUCLEOTIDE SEQUENCE</scope>
    <source>
        <strain evidence="1">RB6PN25</strain>
    </source>
</reference>
<dbReference type="Proteomes" id="UP001057702">
    <property type="component" value="Unassembled WGS sequence"/>
</dbReference>
<evidence type="ECO:0008006" key="3">
    <source>
        <dbReference type="Google" id="ProtNLM"/>
    </source>
</evidence>
<organism evidence="1 2">
    <name type="scientific">Streptomyces humicola</name>
    <dbReference type="NCBI Taxonomy" id="2953240"/>
    <lineage>
        <taxon>Bacteria</taxon>
        <taxon>Bacillati</taxon>
        <taxon>Actinomycetota</taxon>
        <taxon>Actinomycetes</taxon>
        <taxon>Kitasatosporales</taxon>
        <taxon>Streptomycetaceae</taxon>
        <taxon>Streptomyces</taxon>
    </lineage>
</organism>
<dbReference type="RefSeq" id="WP_255922668.1">
    <property type="nucleotide sequence ID" value="NZ_JANFNG010000024.1"/>
</dbReference>
<protein>
    <recommendedName>
        <fullName evidence="3">Transposase</fullName>
    </recommendedName>
</protein>
<dbReference type="EMBL" id="JANFNG010000024">
    <property type="protein sequence ID" value="MCQ4083675.1"/>
    <property type="molecule type" value="Genomic_DNA"/>
</dbReference>
<name>A0ABT1Q4G8_9ACTN</name>
<evidence type="ECO:0000313" key="2">
    <source>
        <dbReference type="Proteomes" id="UP001057702"/>
    </source>
</evidence>
<comment type="caution">
    <text evidence="1">The sequence shown here is derived from an EMBL/GenBank/DDBJ whole genome shotgun (WGS) entry which is preliminary data.</text>
</comment>
<accession>A0ABT1Q4G8</accession>